<dbReference type="InterPro" id="IPR018389">
    <property type="entry name" value="DctP_fam"/>
</dbReference>
<dbReference type="Pfam" id="PF03480">
    <property type="entry name" value="DctP"/>
    <property type="match status" value="1"/>
</dbReference>
<dbReference type="RefSeq" id="WP_271124502.1">
    <property type="nucleotide sequence ID" value="NZ_JALHAN010000069.1"/>
</dbReference>
<evidence type="ECO:0000313" key="3">
    <source>
        <dbReference type="EMBL" id="MCT4703819.1"/>
    </source>
</evidence>
<dbReference type="NCBIfam" id="NF037995">
    <property type="entry name" value="TRAP_S1"/>
    <property type="match status" value="1"/>
</dbReference>
<name>A0A9X3ACM9_9ENTR</name>
<proteinExistence type="predicted"/>
<dbReference type="GO" id="GO:0055085">
    <property type="term" value="P:transmembrane transport"/>
    <property type="evidence" value="ECO:0007669"/>
    <property type="project" value="InterPro"/>
</dbReference>
<feature type="chain" id="PRO_5040845420" evidence="2">
    <location>
        <begin position="24"/>
        <end position="345"/>
    </location>
</feature>
<dbReference type="Proteomes" id="UP001150641">
    <property type="component" value="Unassembled WGS sequence"/>
</dbReference>
<sequence>MSLIKTLLAVSVAACLLPGVASAAKILTYTDHEPLGGMRTQFIKDVFFPAIEKESHGRLKVEAHWNGELSTSYNALKTVAAGKNVDMAIVVPEYTPDVFPLQQIFKSFPVGPVGDKQIEFFRRVYADVPAFPEELQKANVVNLFFATGYPVAFFSTKPLKTLDDIKGTKWRTASFWHQDFLKNAGAIPVSMPWNDGIYKALEAGTLDGLMVNVDSGYQLKVHKTAPDILVSKDLWLGHVYLLVMNKQTWDGLAKEDREAISRAAEIAYQSLGAVMDKSMGSQIEELKKEGASVRVLKKDEVMKWQAATRYQEVQASWVKEQEAKGVKAAGATMDKVTHIMNDTMK</sequence>
<comment type="caution">
    <text evidence="3">The sequence shown here is derived from an EMBL/GenBank/DDBJ whole genome shotgun (WGS) entry which is preliminary data.</text>
</comment>
<reference evidence="3" key="1">
    <citation type="submission" date="2022-03" db="EMBL/GenBank/DDBJ databases">
        <title>Proposal of a novel genus Dryocolo and two novel species.</title>
        <authorList>
            <person name="Maddock D.W."/>
            <person name="Brady C.L."/>
            <person name="Denman S."/>
            <person name="Arnold D."/>
        </authorList>
    </citation>
    <scope>NUCLEOTIDE SEQUENCE</scope>
    <source>
        <strain evidence="3">H6W4</strain>
    </source>
</reference>
<evidence type="ECO:0000313" key="4">
    <source>
        <dbReference type="Proteomes" id="UP001150641"/>
    </source>
</evidence>
<dbReference type="SUPFAM" id="SSF53850">
    <property type="entry name" value="Periplasmic binding protein-like II"/>
    <property type="match status" value="1"/>
</dbReference>
<protein>
    <submittedName>
        <fullName evidence="3">TRAP transporter substrate-binding protein DctP</fullName>
    </submittedName>
</protein>
<evidence type="ECO:0000256" key="2">
    <source>
        <dbReference type="SAM" id="SignalP"/>
    </source>
</evidence>
<dbReference type="AlphaFoldDB" id="A0A9X3ACM9"/>
<accession>A0A9X3ACM9</accession>
<keyword evidence="4" id="KW-1185">Reference proteome</keyword>
<organism evidence="3 4">
    <name type="scientific">Dryocola boscaweniae</name>
    <dbReference type="NCBI Taxonomy" id="2925397"/>
    <lineage>
        <taxon>Bacteria</taxon>
        <taxon>Pseudomonadati</taxon>
        <taxon>Pseudomonadota</taxon>
        <taxon>Gammaproteobacteria</taxon>
        <taxon>Enterobacterales</taxon>
        <taxon>Enterobacteriaceae</taxon>
        <taxon>Dryocola</taxon>
    </lineage>
</organism>
<dbReference type="EMBL" id="JALHAP010000082">
    <property type="protein sequence ID" value="MCT4703819.1"/>
    <property type="molecule type" value="Genomic_DNA"/>
</dbReference>
<dbReference type="Gene3D" id="3.40.190.170">
    <property type="entry name" value="Bacterial extracellular solute-binding protein, family 7"/>
    <property type="match status" value="1"/>
</dbReference>
<dbReference type="PANTHER" id="PTHR33376:SF15">
    <property type="entry name" value="BLL6794 PROTEIN"/>
    <property type="match status" value="1"/>
</dbReference>
<dbReference type="PANTHER" id="PTHR33376">
    <property type="match status" value="1"/>
</dbReference>
<keyword evidence="1 2" id="KW-0732">Signal</keyword>
<feature type="signal peptide" evidence="2">
    <location>
        <begin position="1"/>
        <end position="23"/>
    </location>
</feature>
<dbReference type="InterPro" id="IPR038404">
    <property type="entry name" value="TRAP_DctP_sf"/>
</dbReference>
<evidence type="ECO:0000256" key="1">
    <source>
        <dbReference type="ARBA" id="ARBA00022729"/>
    </source>
</evidence>
<gene>
    <name evidence="3" type="primary">dctP</name>
    <name evidence="3" type="ORF">MUA00_18740</name>
</gene>